<dbReference type="Proteomes" id="UP000886047">
    <property type="component" value="Unassembled WGS sequence"/>
</dbReference>
<dbReference type="InterPro" id="IPR005921">
    <property type="entry name" value="HutH"/>
</dbReference>
<dbReference type="EMBL" id="DSDK01000435">
    <property type="protein sequence ID" value="HDR51533.1"/>
    <property type="molecule type" value="Genomic_DNA"/>
</dbReference>
<dbReference type="EC" id="4.3.1.3" evidence="2 6"/>
<evidence type="ECO:0000256" key="8">
    <source>
        <dbReference type="RuleBase" id="RU004479"/>
    </source>
</evidence>
<evidence type="ECO:0000256" key="2">
    <source>
        <dbReference type="ARBA" id="ARBA00012994"/>
    </source>
</evidence>
<reference evidence="10" key="1">
    <citation type="journal article" date="2020" name="mSystems">
        <title>Genome- and Community-Level Interaction Insights into Carbon Utilization and Element Cycling Functions of Hydrothermarchaeota in Hydrothermal Sediment.</title>
        <authorList>
            <person name="Zhou Z."/>
            <person name="Liu Y."/>
            <person name="Xu W."/>
            <person name="Pan J."/>
            <person name="Luo Z.H."/>
            <person name="Li M."/>
        </authorList>
    </citation>
    <scope>NUCLEOTIDE SEQUENCE [LARGE SCALE GENOMIC DNA]</scope>
    <source>
        <strain evidence="10">SpSt-1217</strain>
    </source>
</reference>
<dbReference type="PROSITE" id="PS00488">
    <property type="entry name" value="PAL_HISTIDASE"/>
    <property type="match status" value="1"/>
</dbReference>
<accession>A0A831PQC2</accession>
<comment type="catalytic activity">
    <reaction evidence="5 8">
        <text>L-histidine = trans-urocanate + NH4(+)</text>
        <dbReference type="Rhea" id="RHEA:21232"/>
        <dbReference type="ChEBI" id="CHEBI:17771"/>
        <dbReference type="ChEBI" id="CHEBI:28938"/>
        <dbReference type="ChEBI" id="CHEBI:57595"/>
        <dbReference type="EC" id="4.3.1.3"/>
    </reaction>
</comment>
<dbReference type="GO" id="GO:0019556">
    <property type="term" value="P:L-histidine catabolic process to glutamate and formamide"/>
    <property type="evidence" value="ECO:0007669"/>
    <property type="project" value="UniProtKB-UniPathway"/>
</dbReference>
<protein>
    <recommendedName>
        <fullName evidence="2 6">Histidine ammonia-lyase</fullName>
        <ecNumber evidence="2 6">4.3.1.3</ecNumber>
    </recommendedName>
</protein>
<comment type="similarity">
    <text evidence="7">Belongs to the PAL/histidase family.</text>
</comment>
<dbReference type="InterPro" id="IPR001106">
    <property type="entry name" value="Aromatic_Lyase"/>
</dbReference>
<dbReference type="InterPro" id="IPR008948">
    <property type="entry name" value="L-Aspartase-like"/>
</dbReference>
<dbReference type="PANTHER" id="PTHR10362">
    <property type="entry name" value="HISTIDINE AMMONIA-LYASE"/>
    <property type="match status" value="1"/>
</dbReference>
<dbReference type="GO" id="GO:0004397">
    <property type="term" value="F:histidine ammonia-lyase activity"/>
    <property type="evidence" value="ECO:0007669"/>
    <property type="project" value="UniProtKB-UniRule"/>
</dbReference>
<proteinExistence type="inferred from homology"/>
<dbReference type="FunFam" id="1.10.275.10:FF:000005">
    <property type="entry name" value="Histidine ammonia-lyase"/>
    <property type="match status" value="1"/>
</dbReference>
<evidence type="ECO:0000256" key="9">
    <source>
        <dbReference type="RuleBase" id="RU004480"/>
    </source>
</evidence>
<dbReference type="GO" id="GO:0005737">
    <property type="term" value="C:cytoplasm"/>
    <property type="evidence" value="ECO:0007669"/>
    <property type="project" value="UniProtKB-SubCell"/>
</dbReference>
<dbReference type="NCBIfam" id="NF006871">
    <property type="entry name" value="PRK09367.1"/>
    <property type="match status" value="1"/>
</dbReference>
<dbReference type="GO" id="GO:0019557">
    <property type="term" value="P:L-histidine catabolic process to glutamate and formate"/>
    <property type="evidence" value="ECO:0007669"/>
    <property type="project" value="UniProtKB-UniPathway"/>
</dbReference>
<keyword evidence="4 7" id="KW-0456">Lyase</keyword>
<evidence type="ECO:0000256" key="7">
    <source>
        <dbReference type="RuleBase" id="RU003954"/>
    </source>
</evidence>
<evidence type="ECO:0000256" key="4">
    <source>
        <dbReference type="ARBA" id="ARBA00023239"/>
    </source>
</evidence>
<evidence type="ECO:0000256" key="1">
    <source>
        <dbReference type="ARBA" id="ARBA00005113"/>
    </source>
</evidence>
<dbReference type="Pfam" id="PF00221">
    <property type="entry name" value="Lyase_aromatic"/>
    <property type="match status" value="1"/>
</dbReference>
<feature type="non-terminal residue" evidence="10">
    <location>
        <position position="1"/>
    </location>
</feature>
<evidence type="ECO:0000313" key="10">
    <source>
        <dbReference type="EMBL" id="HDR51533.1"/>
    </source>
</evidence>
<sequence>IQKSKAYLDRKLEEADKPLYGINTGFGALCDIEISNAELSKLQENLILSHACNIGPEVPGDVVKLMLLLKAHALAKGNSAVQLITVQRIIDLFNRNILPVVCEQGSLGASGDLAPLAMLFLPLLGLGEVNFEGQKVEAKTVLEKFGWKPVKLEAKEGLALLNGTQFMAAHGVYSLLKTFRITDQADMIGALSLDAFDGLIEPFMENIQRIRPHKGQAQTASNFRKILEGSEMQAKPKKHIQDPYSFRCIPQVHGAVRDAVNYVASVFETEINSVTDNPTVFPEDDLIISGGNFHGEPLALALDFLAMALSELGSISERRTYRLIAGERGLPEFLVANPGLNSGFMIPQYAAASIVSQNKQLCTPASVDSIPSSNEQEDHVSMGANAATKALKVVLNTEKILAIELYNAAQAMDFRQPLKTSPFLEKFKKAYRTKVEFVQQDVLMYKGINQTVEFLNEKQACEITDLIKSITSY</sequence>
<dbReference type="FunFam" id="1.20.200.10:FF:000003">
    <property type="entry name" value="Histidine ammonia-lyase"/>
    <property type="match status" value="1"/>
</dbReference>
<comment type="caution">
    <text evidence="10">The sequence shown here is derived from an EMBL/GenBank/DDBJ whole genome shotgun (WGS) entry which is preliminary data.</text>
</comment>
<evidence type="ECO:0000256" key="6">
    <source>
        <dbReference type="NCBIfam" id="TIGR01225"/>
    </source>
</evidence>
<keyword evidence="3 8" id="KW-0369">Histidine metabolism</keyword>
<organism evidence="10">
    <name type="scientific">Mariniphaga anaerophila</name>
    <dbReference type="NCBI Taxonomy" id="1484053"/>
    <lineage>
        <taxon>Bacteria</taxon>
        <taxon>Pseudomonadati</taxon>
        <taxon>Bacteroidota</taxon>
        <taxon>Bacteroidia</taxon>
        <taxon>Marinilabiliales</taxon>
        <taxon>Prolixibacteraceae</taxon>
        <taxon>Mariniphaga</taxon>
    </lineage>
</organism>
<dbReference type="Gene3D" id="1.10.275.10">
    <property type="entry name" value="Fumarase/aspartase (N-terminal domain)"/>
    <property type="match status" value="1"/>
</dbReference>
<dbReference type="Gene3D" id="1.20.200.10">
    <property type="entry name" value="Fumarase/aspartase (Central domain)"/>
    <property type="match status" value="1"/>
</dbReference>
<comment type="subcellular location">
    <subcellularLocation>
        <location evidence="9">Cytoplasm</location>
    </subcellularLocation>
</comment>
<dbReference type="NCBIfam" id="TIGR01225">
    <property type="entry name" value="hutH"/>
    <property type="match status" value="1"/>
</dbReference>
<gene>
    <name evidence="10" type="primary">hutH</name>
    <name evidence="10" type="ORF">ENN90_07925</name>
</gene>
<comment type="pathway">
    <text evidence="1 8">Amino-acid degradation; L-histidine degradation into L-glutamate; N-formimidoyl-L-glutamate from L-histidine: step 1/3.</text>
</comment>
<dbReference type="SUPFAM" id="SSF48557">
    <property type="entry name" value="L-aspartase-like"/>
    <property type="match status" value="1"/>
</dbReference>
<evidence type="ECO:0000256" key="3">
    <source>
        <dbReference type="ARBA" id="ARBA00022808"/>
    </source>
</evidence>
<dbReference type="InterPro" id="IPR024083">
    <property type="entry name" value="Fumarase/histidase_N"/>
</dbReference>
<dbReference type="InterPro" id="IPR022313">
    <property type="entry name" value="Phe/His_NH3-lyase_AS"/>
</dbReference>
<evidence type="ECO:0000256" key="5">
    <source>
        <dbReference type="ARBA" id="ARBA00049269"/>
    </source>
</evidence>
<dbReference type="UniPathway" id="UPA00379">
    <property type="reaction ID" value="UER00549"/>
</dbReference>
<dbReference type="CDD" id="cd00332">
    <property type="entry name" value="PAL-HAL"/>
    <property type="match status" value="1"/>
</dbReference>
<name>A0A831PQC2_9BACT</name>
<dbReference type="AlphaFoldDB" id="A0A831PQC2"/>